<evidence type="ECO:0000256" key="1">
    <source>
        <dbReference type="ARBA" id="ARBA00001936"/>
    </source>
</evidence>
<dbReference type="EC" id="2.4.99.18" evidence="7"/>
<keyword evidence="16" id="KW-0325">Glycoprotein</keyword>
<keyword evidence="8" id="KW-0328">Glycosyltransferase</keyword>
<evidence type="ECO:0000256" key="19">
    <source>
        <dbReference type="SAM" id="MobiDB-lite"/>
    </source>
</evidence>
<dbReference type="AlphaFoldDB" id="A0A4U5QJ74"/>
<feature type="transmembrane region" description="Helical" evidence="20">
    <location>
        <begin position="88"/>
        <end position="108"/>
    </location>
</feature>
<reference evidence="23" key="1">
    <citation type="submission" date="2018-10" db="EMBL/GenBank/DDBJ databases">
        <title>Population genomic analysis revealed the cold adaptation of white poplar.</title>
        <authorList>
            <person name="Liu Y.-J."/>
        </authorList>
    </citation>
    <scope>NUCLEOTIDE SEQUENCE [LARGE SCALE GENOMIC DNA]</scope>
    <source>
        <strain evidence="23">PAL-ZL1</strain>
    </source>
</reference>
<evidence type="ECO:0000256" key="5">
    <source>
        <dbReference type="ARBA" id="ARBA00010810"/>
    </source>
</evidence>
<dbReference type="InterPro" id="IPR048999">
    <property type="entry name" value="STT3-PglB_core"/>
</dbReference>
<dbReference type="SMR" id="A0A4U5QJ74"/>
<dbReference type="FunFam" id="3.40.50.12610:FF:000002">
    <property type="entry name" value="dolichyl-diphosphooligosaccharide--protein glycosyltransferase subunit STT3A"/>
    <property type="match status" value="1"/>
</dbReference>
<dbReference type="EMBL" id="RCHU01000224">
    <property type="protein sequence ID" value="TKS10724.1"/>
    <property type="molecule type" value="Genomic_DNA"/>
</dbReference>
<comment type="caution">
    <text evidence="23">The sequence shown here is derived from an EMBL/GenBank/DDBJ whole genome shotgun (WGS) entry which is preliminary data.</text>
</comment>
<evidence type="ECO:0000256" key="2">
    <source>
        <dbReference type="ARBA" id="ARBA00001946"/>
    </source>
</evidence>
<keyword evidence="17" id="KW-0464">Manganese</keyword>
<evidence type="ECO:0000256" key="8">
    <source>
        <dbReference type="ARBA" id="ARBA00022676"/>
    </source>
</evidence>
<feature type="region of interest" description="Disordered" evidence="19">
    <location>
        <begin position="750"/>
        <end position="780"/>
    </location>
</feature>
<name>A0A4U5QJ74_POPAL</name>
<feature type="region of interest" description="Disordered" evidence="19">
    <location>
        <begin position="445"/>
        <end position="495"/>
    </location>
</feature>
<dbReference type="UniPathway" id="UPA00378"/>
<evidence type="ECO:0000256" key="15">
    <source>
        <dbReference type="ARBA" id="ARBA00023136"/>
    </source>
</evidence>
<keyword evidence="12" id="KW-0256">Endoplasmic reticulum</keyword>
<dbReference type="GO" id="GO:0004579">
    <property type="term" value="F:dolichyl-diphosphooligosaccharide-protein glycotransferase activity"/>
    <property type="evidence" value="ECO:0007669"/>
    <property type="project" value="UniProtKB-EC"/>
</dbReference>
<keyword evidence="14 20" id="KW-1133">Transmembrane helix</keyword>
<dbReference type="GO" id="GO:0046872">
    <property type="term" value="F:metal ion binding"/>
    <property type="evidence" value="ECO:0007669"/>
    <property type="project" value="UniProtKB-KW"/>
</dbReference>
<keyword evidence="9" id="KW-0808">Transferase</keyword>
<dbReference type="InterPro" id="IPR048307">
    <property type="entry name" value="STT3_N"/>
</dbReference>
<accession>A0A4U5QJ74</accession>
<evidence type="ECO:0000256" key="9">
    <source>
        <dbReference type="ARBA" id="ARBA00022679"/>
    </source>
</evidence>
<dbReference type="Pfam" id="PF21436">
    <property type="entry name" value="STT3-PglB_core"/>
    <property type="match status" value="1"/>
</dbReference>
<gene>
    <name evidence="23" type="ORF">D5086_0000080600</name>
</gene>
<evidence type="ECO:0000256" key="7">
    <source>
        <dbReference type="ARBA" id="ARBA00012605"/>
    </source>
</evidence>
<evidence type="ECO:0000256" key="14">
    <source>
        <dbReference type="ARBA" id="ARBA00022989"/>
    </source>
</evidence>
<feature type="domain" description="STT3/PglB/AglB core" evidence="22">
    <location>
        <begin position="577"/>
        <end position="636"/>
    </location>
</feature>
<evidence type="ECO:0000256" key="11">
    <source>
        <dbReference type="ARBA" id="ARBA00022723"/>
    </source>
</evidence>
<comment type="subcellular location">
    <subcellularLocation>
        <location evidence="3">Endoplasmic reticulum membrane</location>
        <topology evidence="3">Multi-pass membrane protein</topology>
    </subcellularLocation>
</comment>
<comment type="cofactor">
    <cofactor evidence="2">
        <name>Mg(2+)</name>
        <dbReference type="ChEBI" id="CHEBI:18420"/>
    </cofactor>
</comment>
<evidence type="ECO:0000259" key="22">
    <source>
        <dbReference type="Pfam" id="PF21436"/>
    </source>
</evidence>
<evidence type="ECO:0000259" key="21">
    <source>
        <dbReference type="Pfam" id="PF02516"/>
    </source>
</evidence>
<dbReference type="PANTHER" id="PTHR13872:SF48">
    <property type="entry name" value="DOLICHYL-DIPHOSPHOOLIGOSACCHARIDE--PROTEIN GLYCOSYLTRANSFERASE SUBUNIT STT3A"/>
    <property type="match status" value="1"/>
</dbReference>
<feature type="compositionally biased region" description="Polar residues" evidence="19">
    <location>
        <begin position="446"/>
        <end position="463"/>
    </location>
</feature>
<protein>
    <recommendedName>
        <fullName evidence="7">dolichyl-diphosphooligosaccharide--protein glycotransferase</fullName>
        <ecNumber evidence="7">2.4.99.18</ecNumber>
    </recommendedName>
</protein>
<evidence type="ECO:0000256" key="13">
    <source>
        <dbReference type="ARBA" id="ARBA00022842"/>
    </source>
</evidence>
<proteinExistence type="inferred from homology"/>
<dbReference type="STRING" id="43335.A0A4U5QJ74"/>
<evidence type="ECO:0000256" key="10">
    <source>
        <dbReference type="ARBA" id="ARBA00022692"/>
    </source>
</evidence>
<feature type="transmembrane region" description="Helical" evidence="20">
    <location>
        <begin position="395"/>
        <end position="412"/>
    </location>
</feature>
<feature type="transmembrane region" description="Helical" evidence="20">
    <location>
        <begin position="120"/>
        <end position="139"/>
    </location>
</feature>
<evidence type="ECO:0000256" key="4">
    <source>
        <dbReference type="ARBA" id="ARBA00004922"/>
    </source>
</evidence>
<comment type="subunit">
    <text evidence="6">Component of the oligosaccharyltransferase (OST) complex.</text>
</comment>
<evidence type="ECO:0000256" key="17">
    <source>
        <dbReference type="ARBA" id="ARBA00023211"/>
    </source>
</evidence>
<feature type="transmembrane region" description="Helical" evidence="20">
    <location>
        <begin position="145"/>
        <end position="163"/>
    </location>
</feature>
<feature type="transmembrane region" description="Helical" evidence="20">
    <location>
        <begin position="368"/>
        <end position="388"/>
    </location>
</feature>
<feature type="domain" description="Oligosaccharyl transferase STT3 N-terminal" evidence="21">
    <location>
        <begin position="22"/>
        <end position="425"/>
    </location>
</feature>
<feature type="transmembrane region" description="Helical" evidence="20">
    <location>
        <begin position="303"/>
        <end position="327"/>
    </location>
</feature>
<evidence type="ECO:0000313" key="23">
    <source>
        <dbReference type="EMBL" id="TKS10724.1"/>
    </source>
</evidence>
<feature type="transmembrane region" description="Helical" evidence="20">
    <location>
        <begin position="273"/>
        <end position="291"/>
    </location>
</feature>
<dbReference type="InterPro" id="IPR003674">
    <property type="entry name" value="Oligo_trans_STT3"/>
</dbReference>
<keyword evidence="13" id="KW-0460">Magnesium</keyword>
<evidence type="ECO:0000256" key="6">
    <source>
        <dbReference type="ARBA" id="ARBA00011157"/>
    </source>
</evidence>
<keyword evidence="15 20" id="KW-0472">Membrane</keyword>
<feature type="transmembrane region" description="Helical" evidence="20">
    <location>
        <begin position="175"/>
        <end position="200"/>
    </location>
</feature>
<feature type="compositionally biased region" description="Basic residues" evidence="19">
    <location>
        <begin position="750"/>
        <end position="760"/>
    </location>
</feature>
<feature type="compositionally biased region" description="Basic and acidic residues" evidence="19">
    <location>
        <begin position="467"/>
        <end position="495"/>
    </location>
</feature>
<feature type="transmembrane region" description="Helical" evidence="20">
    <location>
        <begin position="206"/>
        <end position="230"/>
    </location>
</feature>
<feature type="transmembrane region" description="Helical" evidence="20">
    <location>
        <begin position="418"/>
        <end position="437"/>
    </location>
</feature>
<dbReference type="PANTHER" id="PTHR13872">
    <property type="entry name" value="DOLICHYL-DIPHOSPHOOLIGOSACCHARIDE--PROTEIN GLYCOSYLTRANSFERASE SUBUNIT"/>
    <property type="match status" value="1"/>
</dbReference>
<comment type="cofactor">
    <cofactor evidence="1">
        <name>Mn(2+)</name>
        <dbReference type="ChEBI" id="CHEBI:29035"/>
    </cofactor>
</comment>
<evidence type="ECO:0000256" key="12">
    <source>
        <dbReference type="ARBA" id="ARBA00022824"/>
    </source>
</evidence>
<keyword evidence="10 20" id="KW-0812">Transmembrane</keyword>
<sequence length="780" mass="86979">MADGESSKEATARTLRNAFGNVLSFFILLLIGVLAFSIRLFSVIKYESVIHEFDPYFNYRVTQFLTKNGIYDFWNWFDDRTWYPLGRVIGGTVYPGLTLTAGTLWWLLNSLNIPLSVETVCVFTAPVFSAFASWATYLLTKEVKGTGAGLTAAVLLAMVPSYISRSVAGSYDNEAVAIFALIFTFYLYIKTLNTGSLFYATLNALAYFYMVCSWGGYTFIINLIPMHVLLCIVTGRFSSRLYIAYAPLVVLGTLLAALVPVVGFNAVMTSEHFASFLVFIIIHVVALVYHVKGNLSPRMFKVAVTLVVSVGLVVCCAMIAVLIALVASSPTKGWSGRSLSLLDPTYASKYIPIIASVSEHQPPTWPSYFMDINVLAFLVPAGIIACFLPLSDASSFVVLYIVMSVYFSGVMVRLMLVLAPAACIMSGIALSEAFNVLTRSIKFQLPGSSGTSQSRDASLNTDGEQNDIAKTEKMDETVKERPSKKNRKKEKEPVEKASIRSRIEKRLLVLPLEASVIAIILLVLLGAFYVVHCVWAAAEAYSAPSIVLTTYSRDGGLHVFDDFREAYAWLSHNTEVDDKVASWWDYGYQTTAMANRTVIVDNNTWNNTHIATVGTAMSSPEKAAWEIFNSLDVKYVLVVFGGLVGYPSDDINKFLWMVRIGGGVFPHIKEPDYLRDGQYRIDSQATPTMLNCLMYKLSYYRFVETDGKGFDRVRQTEIGKKYFKLTHFEEVFTTHHWMVRIYKLKPPKNRIRGKTKKSKLKASSTSSSKRSGTGKRNPWH</sequence>
<comment type="similarity">
    <text evidence="5">Belongs to the STT3 family.</text>
</comment>
<comment type="catalytic activity">
    <reaction evidence="18">
        <text>a di-trans,poly-cis-dolichyl diphosphooligosaccharide + L-asparaginyl-[protein] = N(4)-(oligosaccharide-(1-&gt;4)-N-acetyl-beta-D-glucosaminyl-(1-&gt;4)-N-acetyl-beta-D-glucosaminyl)-L-asparaginyl-[protein] + a di-trans,poly-cis-dolichyl diphosphate + H(+)</text>
        <dbReference type="Rhea" id="RHEA:22980"/>
        <dbReference type="Rhea" id="RHEA-COMP:12804"/>
        <dbReference type="Rhea" id="RHEA-COMP:12805"/>
        <dbReference type="Rhea" id="RHEA-COMP:19506"/>
        <dbReference type="Rhea" id="RHEA-COMP:19509"/>
        <dbReference type="ChEBI" id="CHEBI:15378"/>
        <dbReference type="ChEBI" id="CHEBI:50347"/>
        <dbReference type="ChEBI" id="CHEBI:57497"/>
        <dbReference type="ChEBI" id="CHEBI:57570"/>
        <dbReference type="ChEBI" id="CHEBI:132529"/>
        <dbReference type="EC" id="2.4.99.18"/>
    </reaction>
</comment>
<evidence type="ECO:0000256" key="3">
    <source>
        <dbReference type="ARBA" id="ARBA00004477"/>
    </source>
</evidence>
<evidence type="ECO:0000256" key="18">
    <source>
        <dbReference type="ARBA" id="ARBA00048829"/>
    </source>
</evidence>
<organism evidence="23">
    <name type="scientific">Populus alba</name>
    <name type="common">White poplar</name>
    <dbReference type="NCBI Taxonomy" id="43335"/>
    <lineage>
        <taxon>Eukaryota</taxon>
        <taxon>Viridiplantae</taxon>
        <taxon>Streptophyta</taxon>
        <taxon>Embryophyta</taxon>
        <taxon>Tracheophyta</taxon>
        <taxon>Spermatophyta</taxon>
        <taxon>Magnoliopsida</taxon>
        <taxon>eudicotyledons</taxon>
        <taxon>Gunneridae</taxon>
        <taxon>Pentapetalae</taxon>
        <taxon>rosids</taxon>
        <taxon>fabids</taxon>
        <taxon>Malpighiales</taxon>
        <taxon>Salicaceae</taxon>
        <taxon>Saliceae</taxon>
        <taxon>Populus</taxon>
    </lineage>
</organism>
<dbReference type="Pfam" id="PF02516">
    <property type="entry name" value="STT3"/>
    <property type="match status" value="1"/>
</dbReference>
<feature type="transmembrane region" description="Helical" evidence="20">
    <location>
        <begin position="242"/>
        <end position="267"/>
    </location>
</feature>
<feature type="compositionally biased region" description="Low complexity" evidence="19">
    <location>
        <begin position="761"/>
        <end position="780"/>
    </location>
</feature>
<dbReference type="Gene3D" id="3.40.50.12610">
    <property type="match status" value="1"/>
</dbReference>
<evidence type="ECO:0000256" key="16">
    <source>
        <dbReference type="ARBA" id="ARBA00023180"/>
    </source>
</evidence>
<keyword evidence="11" id="KW-0479">Metal-binding</keyword>
<feature type="transmembrane region" description="Helical" evidence="20">
    <location>
        <begin position="18"/>
        <end position="38"/>
    </location>
</feature>
<feature type="transmembrane region" description="Helical" evidence="20">
    <location>
        <begin position="507"/>
        <end position="531"/>
    </location>
</feature>
<dbReference type="GO" id="GO:0005789">
    <property type="term" value="C:endoplasmic reticulum membrane"/>
    <property type="evidence" value="ECO:0007669"/>
    <property type="project" value="UniProtKB-SubCell"/>
</dbReference>
<evidence type="ECO:0000256" key="20">
    <source>
        <dbReference type="SAM" id="Phobius"/>
    </source>
</evidence>
<comment type="pathway">
    <text evidence="4">Protein modification; protein glycosylation.</text>
</comment>